<feature type="region of interest" description="Disordered" evidence="1">
    <location>
        <begin position="1"/>
        <end position="29"/>
    </location>
</feature>
<comment type="caution">
    <text evidence="2">The sequence shown here is derived from an EMBL/GenBank/DDBJ whole genome shotgun (WGS) entry which is preliminary data.</text>
</comment>
<feature type="non-terminal residue" evidence="2">
    <location>
        <position position="1"/>
    </location>
</feature>
<organism evidence="2 3">
    <name type="scientific">Microbacterium ginsengisoli</name>
    <dbReference type="NCBI Taxonomy" id="400772"/>
    <lineage>
        <taxon>Bacteria</taxon>
        <taxon>Bacillati</taxon>
        <taxon>Actinomycetota</taxon>
        <taxon>Actinomycetes</taxon>
        <taxon>Micrococcales</taxon>
        <taxon>Microbacteriaceae</taxon>
        <taxon>Microbacterium</taxon>
    </lineage>
</organism>
<gene>
    <name evidence="2" type="ORF">DCP95_07710</name>
</gene>
<dbReference type="AlphaFoldDB" id="A0A3C1KD78"/>
<dbReference type="Proteomes" id="UP000257479">
    <property type="component" value="Unassembled WGS sequence"/>
</dbReference>
<reference evidence="2 3" key="1">
    <citation type="journal article" date="2018" name="Nat. Biotechnol.">
        <title>A standardized bacterial taxonomy based on genome phylogeny substantially revises the tree of life.</title>
        <authorList>
            <person name="Parks D.H."/>
            <person name="Chuvochina M."/>
            <person name="Waite D.W."/>
            <person name="Rinke C."/>
            <person name="Skarshewski A."/>
            <person name="Chaumeil P.A."/>
            <person name="Hugenholtz P."/>
        </authorList>
    </citation>
    <scope>NUCLEOTIDE SEQUENCE [LARGE SCALE GENOMIC DNA]</scope>
    <source>
        <strain evidence="2">UBA9152</strain>
    </source>
</reference>
<name>A0A3C1KD78_9MICO</name>
<evidence type="ECO:0000313" key="3">
    <source>
        <dbReference type="Proteomes" id="UP000257479"/>
    </source>
</evidence>
<accession>A0A3C1KD78</accession>
<dbReference type="EMBL" id="DMNG01000130">
    <property type="protein sequence ID" value="HAN24443.1"/>
    <property type="molecule type" value="Genomic_DNA"/>
</dbReference>
<sequence>WKTVQKIAKKRGWGRPGQSWTPGIDLIEA</sequence>
<protein>
    <submittedName>
        <fullName evidence="2">Peptide deformylase</fullName>
    </submittedName>
</protein>
<evidence type="ECO:0000256" key="1">
    <source>
        <dbReference type="SAM" id="MobiDB-lite"/>
    </source>
</evidence>
<evidence type="ECO:0000313" key="2">
    <source>
        <dbReference type="EMBL" id="HAN24443.1"/>
    </source>
</evidence>
<proteinExistence type="predicted"/>